<dbReference type="Pfam" id="PF16256">
    <property type="entry name" value="DUF4911"/>
    <property type="match status" value="1"/>
</dbReference>
<reference evidence="2" key="1">
    <citation type="submission" date="2016-04" db="EMBL/GenBank/DDBJ databases">
        <title>The genome sequence project of a novel Fervidobacterium isolate from a hot spring in Thailand.</title>
        <authorList>
            <person name="Gonzalez J.M."/>
            <person name="Cuecas A."/>
            <person name="Kanoksilapatham W."/>
        </authorList>
    </citation>
    <scope>NUCLEOTIDE SEQUENCE [LARGE SCALE GENOMIC DNA]</scope>
    <source>
        <strain evidence="2">FC2004</strain>
    </source>
</reference>
<dbReference type="STRING" id="1008305.A4H02_06600"/>
<protein>
    <recommendedName>
        <fullName evidence="3">DUF4911 domain-containing protein</fullName>
    </recommendedName>
</protein>
<evidence type="ECO:0000313" key="2">
    <source>
        <dbReference type="Proteomes" id="UP000094570"/>
    </source>
</evidence>
<accession>A0A1E3G1S8</accession>
<organism evidence="1 2">
    <name type="scientific">Fervidobacterium thailandense</name>
    <dbReference type="NCBI Taxonomy" id="1008305"/>
    <lineage>
        <taxon>Bacteria</taxon>
        <taxon>Thermotogati</taxon>
        <taxon>Thermotogota</taxon>
        <taxon>Thermotogae</taxon>
        <taxon>Thermotogales</taxon>
        <taxon>Fervidobacteriaceae</taxon>
        <taxon>Fervidobacterium</taxon>
    </lineage>
</organism>
<name>A0A1E3G1S8_9BACT</name>
<evidence type="ECO:0000313" key="1">
    <source>
        <dbReference type="EMBL" id="ODN30224.1"/>
    </source>
</evidence>
<dbReference type="Proteomes" id="UP000094570">
    <property type="component" value="Unassembled WGS sequence"/>
</dbReference>
<dbReference type="AlphaFoldDB" id="A0A1E3G1S8"/>
<comment type="caution">
    <text evidence="1">The sequence shown here is derived from an EMBL/GenBank/DDBJ whole genome shotgun (WGS) entry which is preliminary data.</text>
</comment>
<evidence type="ECO:0008006" key="3">
    <source>
        <dbReference type="Google" id="ProtNLM"/>
    </source>
</evidence>
<sequence length="93" mass="10822">MRARWRDRKVSVERPEVLEYDILVRINKEDIHILNYLLEAEDHVMNIRSLEGEYLRVIAPKDTVLDAIRLLESAKTVVNLELVELRPNDGNAG</sequence>
<keyword evidence="2" id="KW-1185">Reference proteome</keyword>
<gene>
    <name evidence="1" type="ORF">A4H02_06600</name>
</gene>
<proteinExistence type="predicted"/>
<dbReference type="InterPro" id="IPR032587">
    <property type="entry name" value="DUF4911"/>
</dbReference>
<dbReference type="EMBL" id="LWAF01000009">
    <property type="protein sequence ID" value="ODN30224.1"/>
    <property type="molecule type" value="Genomic_DNA"/>
</dbReference>